<dbReference type="Proteomes" id="UP000215199">
    <property type="component" value="Unassembled WGS sequence"/>
</dbReference>
<comment type="caution">
    <text evidence="2">The sequence shown here is derived from an EMBL/GenBank/DDBJ whole genome shotgun (WGS) entry which is preliminary data.</text>
</comment>
<evidence type="ECO:0000313" key="2">
    <source>
        <dbReference type="EMBL" id="OXM59627.1"/>
    </source>
</evidence>
<sequence>MSQKASSLVAGAKQWATYYGKFTQGAESAALAAPLRARAAWDANDADAFADVFTENGSILVDDEQINGREAIRAFFTEAFAAGGVLAGTRIISDPIEIKLVEPGVAVVITDGGVLHGAETTVPAQQTVRGTWVTVREGEEWRLVSQQTSPVQG</sequence>
<evidence type="ECO:0000259" key="1">
    <source>
        <dbReference type="Pfam" id="PF13577"/>
    </source>
</evidence>
<protein>
    <submittedName>
        <fullName evidence="2">DUF4440 domain-containing protein</fullName>
    </submittedName>
</protein>
<dbReference type="SUPFAM" id="SSF54427">
    <property type="entry name" value="NTF2-like"/>
    <property type="match status" value="1"/>
</dbReference>
<dbReference type="Gene3D" id="3.10.450.50">
    <property type="match status" value="1"/>
</dbReference>
<evidence type="ECO:0000313" key="3">
    <source>
        <dbReference type="Proteomes" id="UP000215199"/>
    </source>
</evidence>
<gene>
    <name evidence="2" type="ORF">CF165_46925</name>
</gene>
<dbReference type="CDD" id="cd00531">
    <property type="entry name" value="NTF2_like"/>
    <property type="match status" value="1"/>
</dbReference>
<name>A0A229SKX5_9PSEU</name>
<dbReference type="RefSeq" id="WP_093954088.1">
    <property type="nucleotide sequence ID" value="NZ_NMUL01000078.1"/>
</dbReference>
<proteinExistence type="predicted"/>
<dbReference type="InterPro" id="IPR011944">
    <property type="entry name" value="Steroid_delta5-4_isomerase"/>
</dbReference>
<dbReference type="NCBIfam" id="TIGR02246">
    <property type="entry name" value="SgcJ/EcaC family oxidoreductase"/>
    <property type="match status" value="1"/>
</dbReference>
<dbReference type="InterPro" id="IPR032710">
    <property type="entry name" value="NTF2-like_dom_sf"/>
</dbReference>
<accession>A0A229SKX5</accession>
<organism evidence="2 3">
    <name type="scientific">Amycolatopsis vastitatis</name>
    <dbReference type="NCBI Taxonomy" id="1905142"/>
    <lineage>
        <taxon>Bacteria</taxon>
        <taxon>Bacillati</taxon>
        <taxon>Actinomycetota</taxon>
        <taxon>Actinomycetes</taxon>
        <taxon>Pseudonocardiales</taxon>
        <taxon>Pseudonocardiaceae</taxon>
        <taxon>Amycolatopsis</taxon>
    </lineage>
</organism>
<dbReference type="OrthoDB" id="582586at2"/>
<dbReference type="InterPro" id="IPR037401">
    <property type="entry name" value="SnoaL-like"/>
</dbReference>
<reference evidence="3" key="1">
    <citation type="submission" date="2017-07" db="EMBL/GenBank/DDBJ databases">
        <title>Comparative genome mining reveals phylogenetic distribution patterns of secondary metabolites in Amycolatopsis.</title>
        <authorList>
            <person name="Adamek M."/>
            <person name="Alanjary M."/>
            <person name="Sales-Ortells H."/>
            <person name="Goodfellow M."/>
            <person name="Bull A.T."/>
            <person name="Kalinowski J."/>
            <person name="Ziemert N."/>
        </authorList>
    </citation>
    <scope>NUCLEOTIDE SEQUENCE [LARGE SCALE GENOMIC DNA]</scope>
    <source>
        <strain evidence="3">H5</strain>
    </source>
</reference>
<dbReference type="Pfam" id="PF13577">
    <property type="entry name" value="SnoaL_4"/>
    <property type="match status" value="1"/>
</dbReference>
<feature type="domain" description="SnoaL-like" evidence="1">
    <location>
        <begin position="40"/>
        <end position="144"/>
    </location>
</feature>
<keyword evidence="3" id="KW-1185">Reference proteome</keyword>
<dbReference type="AlphaFoldDB" id="A0A229SKX5"/>
<dbReference type="EMBL" id="NMUL01000078">
    <property type="protein sequence ID" value="OXM59627.1"/>
    <property type="molecule type" value="Genomic_DNA"/>
</dbReference>